<feature type="domain" description="N-acetyltransferase" evidence="4">
    <location>
        <begin position="28"/>
        <end position="186"/>
    </location>
</feature>
<dbReference type="PROSITE" id="PS51186">
    <property type="entry name" value="GNAT"/>
    <property type="match status" value="2"/>
</dbReference>
<keyword evidence="1" id="KW-0808">Transferase</keyword>
<evidence type="ECO:0000313" key="6">
    <source>
        <dbReference type="Proteomes" id="UP000632740"/>
    </source>
</evidence>
<feature type="region of interest" description="Disordered" evidence="3">
    <location>
        <begin position="1"/>
        <end position="30"/>
    </location>
</feature>
<dbReference type="PANTHER" id="PTHR43420:SF47">
    <property type="entry name" value="N-ACETYLTRANSFERASE DOMAIN-CONTAINING PROTEIN"/>
    <property type="match status" value="1"/>
</dbReference>
<dbReference type="SUPFAM" id="SSF55729">
    <property type="entry name" value="Acyl-CoA N-acyltransferases (Nat)"/>
    <property type="match status" value="2"/>
</dbReference>
<evidence type="ECO:0000313" key="5">
    <source>
        <dbReference type="EMBL" id="GIG20525.1"/>
    </source>
</evidence>
<dbReference type="EMBL" id="BONK01000003">
    <property type="protein sequence ID" value="GIG20525.1"/>
    <property type="molecule type" value="Genomic_DNA"/>
</dbReference>
<dbReference type="InterPro" id="IPR000182">
    <property type="entry name" value="GNAT_dom"/>
</dbReference>
<evidence type="ECO:0000259" key="4">
    <source>
        <dbReference type="PROSITE" id="PS51186"/>
    </source>
</evidence>
<protein>
    <submittedName>
        <fullName evidence="5">Acetyltransferase, GNAT</fullName>
    </submittedName>
</protein>
<accession>A0A919TYF0</accession>
<evidence type="ECO:0000256" key="3">
    <source>
        <dbReference type="SAM" id="MobiDB-lite"/>
    </source>
</evidence>
<organism evidence="5 6">
    <name type="scientific">Cellulomonas chitinilytica</name>
    <dbReference type="NCBI Taxonomy" id="398759"/>
    <lineage>
        <taxon>Bacteria</taxon>
        <taxon>Bacillati</taxon>
        <taxon>Actinomycetota</taxon>
        <taxon>Actinomycetes</taxon>
        <taxon>Micrococcales</taxon>
        <taxon>Cellulomonadaceae</taxon>
        <taxon>Cellulomonas</taxon>
    </lineage>
</organism>
<keyword evidence="6" id="KW-1185">Reference proteome</keyword>
<comment type="caution">
    <text evidence="5">The sequence shown here is derived from an EMBL/GenBank/DDBJ whole genome shotgun (WGS) entry which is preliminary data.</text>
</comment>
<evidence type="ECO:0000256" key="1">
    <source>
        <dbReference type="ARBA" id="ARBA00022679"/>
    </source>
</evidence>
<dbReference type="Gene3D" id="3.40.630.30">
    <property type="match status" value="1"/>
</dbReference>
<reference evidence="5" key="1">
    <citation type="submission" date="2021-01" db="EMBL/GenBank/DDBJ databases">
        <title>Whole genome shotgun sequence of Cellulomonas chitinilytica NBRC 110799.</title>
        <authorList>
            <person name="Komaki H."/>
            <person name="Tamura T."/>
        </authorList>
    </citation>
    <scope>NUCLEOTIDE SEQUENCE</scope>
    <source>
        <strain evidence="5">NBRC 110799</strain>
    </source>
</reference>
<dbReference type="CDD" id="cd04301">
    <property type="entry name" value="NAT_SF"/>
    <property type="match status" value="1"/>
</dbReference>
<dbReference type="AlphaFoldDB" id="A0A919TYF0"/>
<dbReference type="InterPro" id="IPR050680">
    <property type="entry name" value="YpeA/RimI_acetyltransf"/>
</dbReference>
<dbReference type="Proteomes" id="UP000632740">
    <property type="component" value="Unassembled WGS sequence"/>
</dbReference>
<dbReference type="InterPro" id="IPR016181">
    <property type="entry name" value="Acyl_CoA_acyltransferase"/>
</dbReference>
<dbReference type="Pfam" id="PF00583">
    <property type="entry name" value="Acetyltransf_1"/>
    <property type="match status" value="1"/>
</dbReference>
<dbReference type="PANTHER" id="PTHR43420">
    <property type="entry name" value="ACETYLTRANSFERASE"/>
    <property type="match status" value="1"/>
</dbReference>
<feature type="domain" description="N-acetyltransferase" evidence="4">
    <location>
        <begin position="194"/>
        <end position="343"/>
    </location>
</feature>
<name>A0A919TYF0_9CELL</name>
<gene>
    <name evidence="5" type="ORF">Cch01nite_12490</name>
</gene>
<evidence type="ECO:0000256" key="2">
    <source>
        <dbReference type="ARBA" id="ARBA00023315"/>
    </source>
</evidence>
<dbReference type="GO" id="GO:0016747">
    <property type="term" value="F:acyltransferase activity, transferring groups other than amino-acyl groups"/>
    <property type="evidence" value="ECO:0007669"/>
    <property type="project" value="InterPro"/>
</dbReference>
<keyword evidence="2" id="KW-0012">Acyltransferase</keyword>
<proteinExistence type="predicted"/>
<dbReference type="RefSeq" id="WP_203749995.1">
    <property type="nucleotide sequence ID" value="NZ_BONK01000003.1"/>
</dbReference>
<sequence length="343" mass="37559">MTDTSLSPLADRADAPAAPPRPPDGLGLTWRPLRRDDAEALTRLLNAVEEADGAPYRTAVPEAQERFDGDWHDPTTDTITGVDADGVLRAYAQVTALPGDVRTIRAFLDGGVDPQWRGRGVGRAVLAWSEGRGRQLLARSTAAVPGRLAVHIQESATATARLLTAAGFRPVRYYDDMRRSLAEPLPLADPPAGIRLVPWSADLEEQVRLAHNEAFADHWGSEPRNAEQWAQHRSMFAPMWSTVAVDEATGEVAGYLMSGRYEQDWAVNGFSFGYVELLGVRPGWRRRGLAPSLLVAAMTAYRADGMQYAVLGVDSANQSGAHGLYERLGFEAQHREIMYSIEL</sequence>